<organism evidence="3 4">
    <name type="scientific">Cylindrospermopsis raciborskii C07</name>
    <dbReference type="NCBI Taxonomy" id="2014886"/>
    <lineage>
        <taxon>Bacteria</taxon>
        <taxon>Bacillati</taxon>
        <taxon>Cyanobacteriota</taxon>
        <taxon>Cyanophyceae</taxon>
        <taxon>Nostocales</taxon>
        <taxon>Aphanizomenonaceae</taxon>
        <taxon>Cylindrospermopsis</taxon>
    </lineage>
</organism>
<dbReference type="InterPro" id="IPR043502">
    <property type="entry name" value="DNA/RNA_pol_sf"/>
</dbReference>
<evidence type="ECO:0000313" key="4">
    <source>
        <dbReference type="Proteomes" id="UP000236284"/>
    </source>
</evidence>
<feature type="domain" description="Group II intron maturase-specific" evidence="1">
    <location>
        <begin position="290"/>
        <end position="355"/>
    </location>
</feature>
<name>A0ABX4WS69_9CYAN</name>
<dbReference type="InterPro" id="IPR025960">
    <property type="entry name" value="RVT_N"/>
</dbReference>
<dbReference type="InterPro" id="IPR013597">
    <property type="entry name" value="Mat_intron_G2"/>
</dbReference>
<dbReference type="Pfam" id="PF08388">
    <property type="entry name" value="GIIM"/>
    <property type="match status" value="1"/>
</dbReference>
<protein>
    <recommendedName>
        <fullName evidence="5">Reverse transcriptase domain-containing protein</fullName>
    </recommendedName>
</protein>
<gene>
    <name evidence="3" type="ORF">CEP15_00995</name>
</gene>
<dbReference type="PANTHER" id="PTHR34047">
    <property type="entry name" value="NUCLEAR INTRON MATURASE 1, MITOCHONDRIAL-RELATED"/>
    <property type="match status" value="1"/>
</dbReference>
<feature type="domain" description="Reverse transcriptase N-terminal" evidence="2">
    <location>
        <begin position="4"/>
        <end position="58"/>
    </location>
</feature>
<accession>A0ABX4WS69</accession>
<keyword evidence="4" id="KW-1185">Reference proteome</keyword>
<comment type="caution">
    <text evidence="3">The sequence shown here is derived from an EMBL/GenBank/DDBJ whole genome shotgun (WGS) entry which is preliminary data.</text>
</comment>
<dbReference type="Pfam" id="PF13655">
    <property type="entry name" value="RVT_N"/>
    <property type="match status" value="1"/>
</dbReference>
<reference evidence="3 4" key="1">
    <citation type="submission" date="2017-06" db="EMBL/GenBank/DDBJ databases">
        <title>Genome variation in co-occurring toxic Cylindrospermopsis raciborskii strains determines phenotypic plasticity.</title>
        <authorList>
            <person name="Willis A."/>
            <person name="Woodhouse J."/>
            <person name="Ongley S."/>
            <person name="Jex A."/>
            <person name="Burford M."/>
            <person name="Neilan B."/>
        </authorList>
    </citation>
    <scope>NUCLEOTIDE SEQUENCE [LARGE SCALE GENOMIC DNA]</scope>
    <source>
        <strain evidence="3 4">C07</strain>
    </source>
</reference>
<dbReference type="InterPro" id="IPR051083">
    <property type="entry name" value="GrpII_Intron_Splice-Mob/Def"/>
</dbReference>
<dbReference type="CDD" id="cd01651">
    <property type="entry name" value="RT_G2_intron"/>
    <property type="match status" value="1"/>
</dbReference>
<evidence type="ECO:0000259" key="2">
    <source>
        <dbReference type="Pfam" id="PF13655"/>
    </source>
</evidence>
<dbReference type="SUPFAM" id="SSF56672">
    <property type="entry name" value="DNA/RNA polymerases"/>
    <property type="match status" value="1"/>
</dbReference>
<dbReference type="PANTHER" id="PTHR34047:SF10">
    <property type="entry name" value="GROUP II INTRON-ASSOCIATED OPEN READING FRAME"/>
    <property type="match status" value="1"/>
</dbReference>
<evidence type="ECO:0000313" key="3">
    <source>
        <dbReference type="EMBL" id="PNK00990.1"/>
    </source>
</evidence>
<dbReference type="EMBL" id="NJHS01000004">
    <property type="protein sequence ID" value="PNK00990.1"/>
    <property type="molecule type" value="Genomic_DNA"/>
</dbReference>
<proteinExistence type="predicted"/>
<dbReference type="Proteomes" id="UP000236284">
    <property type="component" value="Unassembled WGS sequence"/>
</dbReference>
<sequence>MVVWAQINWRKLERAVYKLQQRIYQASSRGDVKVVRKLQKTLLNSWSAKMLAIRQVRTEYQAQQLLIKLALEPEWEAKFESHSYGFRPGKTYMDPIMAIKEAMRYGSKYVISANLAQHFEQIDYEKLLSKINTFPKLRRQIRVGMKSGIYNLNSWLLSQEIIHPGSLLSPLLVNIALHGMEKIVREYGKTIPGKKEEITLIRHGSEFALLDSEFDVIIKAKILIEKFLSDLGIQINLEQTLNGFNFLDFNIRQYEIKTHSQPQRYQTFIQPSQEAIKTHYGELAQEIDKFKSCQSQLDLIKRLNPIITRWSNYYFPVNSAKTFQKLDHLMTLKLIAWVKARHNHKSTKQWVEKYFGSKDQANWVFRAFEESQPVYLTYHHGFLNAVKQCDTYTKTSTPNWYS</sequence>
<evidence type="ECO:0000259" key="1">
    <source>
        <dbReference type="Pfam" id="PF08388"/>
    </source>
</evidence>
<evidence type="ECO:0008006" key="5">
    <source>
        <dbReference type="Google" id="ProtNLM"/>
    </source>
</evidence>